<comment type="caution">
    <text evidence="2">The sequence shown here is derived from an EMBL/GenBank/DDBJ whole genome shotgun (WGS) entry which is preliminary data.</text>
</comment>
<feature type="region of interest" description="Disordered" evidence="1">
    <location>
        <begin position="142"/>
        <end position="161"/>
    </location>
</feature>
<organism evidence="2 3">
    <name type="scientific">Ephemerocybe angulata</name>
    <dbReference type="NCBI Taxonomy" id="980116"/>
    <lineage>
        <taxon>Eukaryota</taxon>
        <taxon>Fungi</taxon>
        <taxon>Dikarya</taxon>
        <taxon>Basidiomycota</taxon>
        <taxon>Agaricomycotina</taxon>
        <taxon>Agaricomycetes</taxon>
        <taxon>Agaricomycetidae</taxon>
        <taxon>Agaricales</taxon>
        <taxon>Agaricineae</taxon>
        <taxon>Psathyrellaceae</taxon>
        <taxon>Ephemerocybe</taxon>
    </lineage>
</organism>
<feature type="compositionally biased region" description="Low complexity" evidence="1">
    <location>
        <begin position="411"/>
        <end position="423"/>
    </location>
</feature>
<dbReference type="InterPro" id="IPR033349">
    <property type="entry name" value="ATRIP"/>
</dbReference>
<dbReference type="PANTHER" id="PTHR28594:SF1">
    <property type="entry name" value="ATR-INTERACTING PROTEIN"/>
    <property type="match status" value="1"/>
</dbReference>
<feature type="region of interest" description="Disordered" evidence="1">
    <location>
        <begin position="256"/>
        <end position="288"/>
    </location>
</feature>
<accession>A0A8H5B7Q8</accession>
<keyword evidence="3" id="KW-1185">Reference proteome</keyword>
<feature type="region of interest" description="Disordered" evidence="1">
    <location>
        <begin position="301"/>
        <end position="423"/>
    </location>
</feature>
<dbReference type="Proteomes" id="UP000541558">
    <property type="component" value="Unassembled WGS sequence"/>
</dbReference>
<feature type="compositionally biased region" description="Pro residues" evidence="1">
    <location>
        <begin position="97"/>
        <end position="113"/>
    </location>
</feature>
<feature type="compositionally biased region" description="Polar residues" evidence="1">
    <location>
        <begin position="44"/>
        <end position="57"/>
    </location>
</feature>
<feature type="compositionally biased region" description="Polar residues" evidence="1">
    <location>
        <begin position="142"/>
        <end position="151"/>
    </location>
</feature>
<evidence type="ECO:0008006" key="4">
    <source>
        <dbReference type="Google" id="ProtNLM"/>
    </source>
</evidence>
<dbReference type="PANTHER" id="PTHR28594">
    <property type="entry name" value="ATR-INTERACTING PROTEIN"/>
    <property type="match status" value="1"/>
</dbReference>
<evidence type="ECO:0000256" key="1">
    <source>
        <dbReference type="SAM" id="MobiDB-lite"/>
    </source>
</evidence>
<feature type="compositionally biased region" description="Pro residues" evidence="1">
    <location>
        <begin position="391"/>
        <end position="406"/>
    </location>
</feature>
<proteinExistence type="predicted"/>
<gene>
    <name evidence="2" type="ORF">D9611_003980</name>
</gene>
<protein>
    <recommendedName>
        <fullName evidence="4">DNA repair protein Rad26</fullName>
    </recommendedName>
</protein>
<feature type="compositionally biased region" description="Polar residues" evidence="1">
    <location>
        <begin position="336"/>
        <end position="348"/>
    </location>
</feature>
<reference evidence="2 3" key="1">
    <citation type="journal article" date="2020" name="ISME J.">
        <title>Uncovering the hidden diversity of litter-decomposition mechanisms in mushroom-forming fungi.</title>
        <authorList>
            <person name="Floudas D."/>
            <person name="Bentzer J."/>
            <person name="Ahren D."/>
            <person name="Johansson T."/>
            <person name="Persson P."/>
            <person name="Tunlid A."/>
        </authorList>
    </citation>
    <scope>NUCLEOTIDE SEQUENCE [LARGE SCALE GENOMIC DNA]</scope>
    <source>
        <strain evidence="2 3">CBS 175.51</strain>
    </source>
</reference>
<dbReference type="OrthoDB" id="3366922at2759"/>
<evidence type="ECO:0000313" key="3">
    <source>
        <dbReference type="Proteomes" id="UP000541558"/>
    </source>
</evidence>
<dbReference type="GO" id="GO:0000077">
    <property type="term" value="P:DNA damage checkpoint signaling"/>
    <property type="evidence" value="ECO:0007669"/>
    <property type="project" value="InterPro"/>
</dbReference>
<dbReference type="AlphaFoldDB" id="A0A8H5B7Q8"/>
<feature type="region of interest" description="Disordered" evidence="1">
    <location>
        <begin position="25"/>
        <end position="130"/>
    </location>
</feature>
<sequence>MDNSDDYFDDDDLVLDEATEAALQATEQQYATQRLEPAPKRQRTNGYGQTGLPSRTDSFGDVEYPEITMQNGGYRATSRNPPRAAPVPTRTSGFQPKPAPQPPPPRPNPPPRQPSRIAPAAPPVQQPYIPQNYRPHVVNRVASTSNGNSRHPSPAPVPGQQDQMRLLQQQLEEAQKAMSKMQADLRAAQDAKTAKEGEVTILRKTMEKNAKEHADETARLKTAKQEADVKQVQMQKHLKEEMDRLKTQLMFKQQELEASLRKPPGSARAKRIARDVPATPIPGSSNGWNTLSQRAIFNNDSLQTPSRPLFVPPPKVISPRKSQSPLKPKKAATLPGFQNSFATSTPLRPSQKVKGKQREIISDDSNVFNAPLPSQPFSRPSPSKHPRPEASRPPSPMRLSLPPPPIDNVFSSEPQSSQAQQADYDGDVVMGQEPQEPEEVVGEVYNVDPPNWKAELGRIILTHIRPGCSELSFQLLLSVSFTGGDALEDSRRYTTAYMNLTNAISHPTNVEHFEECLGVVSNSFIAMLEVLGKYKLRSPLASLFNLLATLVFFVPRFRRHIFGKDDPESLTSCPLVRVLCQIITATLEPLLGVDDGLGQELLGFIDAMALGLSDDDALRFSELVRSREVTVSLLSPTLPDLFLEGAVRTFVMLSARKSLWSALLSVSDADQVEGESQVKNGITEHMCSLLVDVRREGLEFNKLRDSILLYFGNLTIAHPDAQAHLADEGIVLGSILWHTSNLTKILYEEDEEDLIDSPSQSSQLVQYIYRAVFFIFFLMIKDQPLGSAKEKIEHKNIKKFHHLENMYVVAFSRLAFADPPSWLASSDAELLSQLKDICPDILEHFIGQFGPALDDCAFAYTFPRELDEAEQEMEVILSGEEPPGY</sequence>
<name>A0A8H5B7Q8_9AGAR</name>
<dbReference type="EMBL" id="JAACJK010000219">
    <property type="protein sequence ID" value="KAF5317212.1"/>
    <property type="molecule type" value="Genomic_DNA"/>
</dbReference>
<evidence type="ECO:0000313" key="2">
    <source>
        <dbReference type="EMBL" id="KAF5317212.1"/>
    </source>
</evidence>